<evidence type="ECO:0000256" key="1">
    <source>
        <dbReference type="SAM" id="SignalP"/>
    </source>
</evidence>
<keyword evidence="4" id="KW-1185">Reference proteome</keyword>
<organism evidence="3 4">
    <name type="scientific">Pontiella agarivorans</name>
    <dbReference type="NCBI Taxonomy" id="3038953"/>
    <lineage>
        <taxon>Bacteria</taxon>
        <taxon>Pseudomonadati</taxon>
        <taxon>Kiritimatiellota</taxon>
        <taxon>Kiritimatiellia</taxon>
        <taxon>Kiritimatiellales</taxon>
        <taxon>Pontiellaceae</taxon>
        <taxon>Pontiella</taxon>
    </lineage>
</organism>
<accession>A0ABU5MSE1</accession>
<dbReference type="InterPro" id="IPR057422">
    <property type="entry name" value="CGLA_C"/>
</dbReference>
<dbReference type="RefSeq" id="WP_322606853.1">
    <property type="nucleotide sequence ID" value="NZ_JARVCO010000002.1"/>
</dbReference>
<feature type="domain" description="Lambda-carrageenase C-terminal" evidence="2">
    <location>
        <begin position="98"/>
        <end position="169"/>
    </location>
</feature>
<dbReference type="Pfam" id="PF25291">
    <property type="entry name" value="CGLA_C"/>
    <property type="match status" value="1"/>
</dbReference>
<dbReference type="Proteomes" id="UP001290861">
    <property type="component" value="Unassembled WGS sequence"/>
</dbReference>
<evidence type="ECO:0000259" key="2">
    <source>
        <dbReference type="Pfam" id="PF25291"/>
    </source>
</evidence>
<evidence type="ECO:0000313" key="3">
    <source>
        <dbReference type="EMBL" id="MDZ8117047.1"/>
    </source>
</evidence>
<comment type="caution">
    <text evidence="3">The sequence shown here is derived from an EMBL/GenBank/DDBJ whole genome shotgun (WGS) entry which is preliminary data.</text>
</comment>
<feature type="chain" id="PRO_5047180541" description="Lambda-carrageenase C-terminal domain-containing protein" evidence="1">
    <location>
        <begin position="22"/>
        <end position="173"/>
    </location>
</feature>
<reference evidence="3 4" key="1">
    <citation type="journal article" date="2024" name="Appl. Environ. Microbiol.">
        <title>Pontiella agarivorans sp. nov., a novel marine anaerobic bacterium capable of degrading macroalgal polysaccharides and fixing nitrogen.</title>
        <authorList>
            <person name="Liu N."/>
            <person name="Kivenson V."/>
            <person name="Peng X."/>
            <person name="Cui Z."/>
            <person name="Lankiewicz T.S."/>
            <person name="Gosselin K.M."/>
            <person name="English C.J."/>
            <person name="Blair E.M."/>
            <person name="O'Malley M.A."/>
            <person name="Valentine D.L."/>
        </authorList>
    </citation>
    <scope>NUCLEOTIDE SEQUENCE [LARGE SCALE GENOMIC DNA]</scope>
    <source>
        <strain evidence="3 4">NLcol2</strain>
    </source>
</reference>
<feature type="signal peptide" evidence="1">
    <location>
        <begin position="1"/>
        <end position="21"/>
    </location>
</feature>
<name>A0ABU5MSE1_9BACT</name>
<protein>
    <recommendedName>
        <fullName evidence="2">Lambda-carrageenase C-terminal domain-containing protein</fullName>
    </recommendedName>
</protein>
<sequence length="173" mass="18720">MKIQTAVILLLGAVLAGGSKAASFVTDGNALRKAVPGMIKSTPVLFCGELDGAVSCYTLEGKKLWRNPSQSPAVQFSSTMLKTVQAGANQMPVVVKGAAWSAIRLDKKHVRLILIDPGYLDPQERQVEIRFQHRQPVNVTDILTKETFSAEGGRLGLSVPAGSMRFIDLTYSY</sequence>
<keyword evidence="1" id="KW-0732">Signal</keyword>
<proteinExistence type="predicted"/>
<dbReference type="EMBL" id="JARVCO010000002">
    <property type="protein sequence ID" value="MDZ8117047.1"/>
    <property type="molecule type" value="Genomic_DNA"/>
</dbReference>
<evidence type="ECO:0000313" key="4">
    <source>
        <dbReference type="Proteomes" id="UP001290861"/>
    </source>
</evidence>
<gene>
    <name evidence="3" type="ORF">P9H32_00280</name>
</gene>